<dbReference type="AlphaFoldDB" id="A0A1C7N0I3"/>
<dbReference type="InterPro" id="IPR027417">
    <property type="entry name" value="P-loop_NTPase"/>
</dbReference>
<reference evidence="1 2" key="1">
    <citation type="submission" date="2016-03" db="EMBL/GenBank/DDBJ databases">
        <title>Choanephora cucurbitarum.</title>
        <authorList>
            <person name="Min B."/>
            <person name="Park H."/>
            <person name="Park J.-H."/>
            <person name="Shin H.-D."/>
            <person name="Choi I.-G."/>
        </authorList>
    </citation>
    <scope>NUCLEOTIDE SEQUENCE [LARGE SCALE GENOMIC DNA]</scope>
    <source>
        <strain evidence="1 2">KUS-F28377</strain>
    </source>
</reference>
<evidence type="ECO:0000313" key="2">
    <source>
        <dbReference type="Proteomes" id="UP000093000"/>
    </source>
</evidence>
<keyword evidence="2" id="KW-1185">Reference proteome</keyword>
<dbReference type="Gene3D" id="3.40.50.300">
    <property type="entry name" value="P-loop containing nucleotide triphosphate hydrolases"/>
    <property type="match status" value="1"/>
</dbReference>
<keyword evidence="1" id="KW-0808">Transferase</keyword>
<dbReference type="STRING" id="101091.A0A1C7N0I3"/>
<gene>
    <name evidence="1" type="primary">pnk1_1</name>
    <name evidence="1" type="ORF">A0J61_09355</name>
</gene>
<dbReference type="GO" id="GO:0003690">
    <property type="term" value="F:double-stranded DNA binding"/>
    <property type="evidence" value="ECO:0007669"/>
    <property type="project" value="TreeGrafter"/>
</dbReference>
<protein>
    <submittedName>
        <fullName evidence="1">Bifunctional polynucleotide phosphatase/kinase</fullName>
    </submittedName>
</protein>
<dbReference type="GO" id="GO:0006281">
    <property type="term" value="P:DNA repair"/>
    <property type="evidence" value="ECO:0007669"/>
    <property type="project" value="TreeGrafter"/>
</dbReference>
<organism evidence="1 2">
    <name type="scientific">Choanephora cucurbitarum</name>
    <dbReference type="NCBI Taxonomy" id="101091"/>
    <lineage>
        <taxon>Eukaryota</taxon>
        <taxon>Fungi</taxon>
        <taxon>Fungi incertae sedis</taxon>
        <taxon>Mucoromycota</taxon>
        <taxon>Mucoromycotina</taxon>
        <taxon>Mucoromycetes</taxon>
        <taxon>Mucorales</taxon>
        <taxon>Mucorineae</taxon>
        <taxon>Choanephoraceae</taxon>
        <taxon>Choanephoroideae</taxon>
        <taxon>Choanephora</taxon>
    </lineage>
</organism>
<evidence type="ECO:0000313" key="1">
    <source>
        <dbReference type="EMBL" id="OBZ82597.1"/>
    </source>
</evidence>
<comment type="caution">
    <text evidence="1">The sequence shown here is derived from an EMBL/GenBank/DDBJ whole genome shotgun (WGS) entry which is preliminary data.</text>
</comment>
<dbReference type="InParanoid" id="A0A1C7N0I3"/>
<dbReference type="GO" id="GO:0046403">
    <property type="term" value="F:polynucleotide 3'-phosphatase activity"/>
    <property type="evidence" value="ECO:0007669"/>
    <property type="project" value="TreeGrafter"/>
</dbReference>
<dbReference type="SUPFAM" id="SSF52540">
    <property type="entry name" value="P-loop containing nucleoside triphosphate hydrolases"/>
    <property type="match status" value="1"/>
</dbReference>
<proteinExistence type="predicted"/>
<accession>A0A1C7N0I3</accession>
<dbReference type="OrthoDB" id="3512845at2759"/>
<dbReference type="Proteomes" id="UP000093000">
    <property type="component" value="Unassembled WGS sequence"/>
</dbReference>
<name>A0A1C7N0I3_9FUNG</name>
<dbReference type="EMBL" id="LUGH01000830">
    <property type="protein sequence ID" value="OBZ82597.1"/>
    <property type="molecule type" value="Genomic_DNA"/>
</dbReference>
<sequence length="203" mass="23493">MSNRMLLLVGLPGSGKSTLSNKIIECLPEWRRVNQDDMKSRKACEKYTREFLNKRYSVIVDRCNFDRDQRKTWVDIAQEYKIPIDCIVMTAGKQECRNRIEERTEHPTGVVGREGVSVLNRFVRNYHPPTPESSEGFSRILYLDPSPNPVCTEERVSEVFELLSACPVLEEERVAHKLPKYKEVVDSEGWTTITRSEPEANKE</sequence>
<dbReference type="GO" id="GO:0046404">
    <property type="term" value="F:ATP-dependent polydeoxyribonucleotide 5'-hydroxyl-kinase activity"/>
    <property type="evidence" value="ECO:0007669"/>
    <property type="project" value="TreeGrafter"/>
</dbReference>
<keyword evidence="1" id="KW-0418">Kinase</keyword>
<dbReference type="PANTHER" id="PTHR12083">
    <property type="entry name" value="BIFUNCTIONAL POLYNUCLEOTIDE PHOSPHATASE/KINASE"/>
    <property type="match status" value="1"/>
</dbReference>
<dbReference type="Pfam" id="PF13671">
    <property type="entry name" value="AAA_33"/>
    <property type="match status" value="1"/>
</dbReference>
<dbReference type="PANTHER" id="PTHR12083:SF9">
    <property type="entry name" value="BIFUNCTIONAL POLYNUCLEOTIDE PHOSPHATASE_KINASE"/>
    <property type="match status" value="1"/>
</dbReference>